<name>A0AAD5LE63_9CRUS</name>
<keyword evidence="2" id="KW-0863">Zinc-finger</keyword>
<evidence type="ECO:0000259" key="5">
    <source>
        <dbReference type="PROSITE" id="PS50994"/>
    </source>
</evidence>
<dbReference type="PANTHER" id="PTHR37984">
    <property type="entry name" value="PROTEIN CBG26694"/>
    <property type="match status" value="1"/>
</dbReference>
<evidence type="ECO:0000256" key="3">
    <source>
        <dbReference type="SAM" id="MobiDB-lite"/>
    </source>
</evidence>
<protein>
    <recommendedName>
        <fullName evidence="1">RNA-directed DNA polymerase</fullName>
        <ecNumber evidence="1">2.7.7.49</ecNumber>
    </recommendedName>
</protein>
<organism evidence="6 7">
    <name type="scientific">Daphnia sinensis</name>
    <dbReference type="NCBI Taxonomy" id="1820382"/>
    <lineage>
        <taxon>Eukaryota</taxon>
        <taxon>Metazoa</taxon>
        <taxon>Ecdysozoa</taxon>
        <taxon>Arthropoda</taxon>
        <taxon>Crustacea</taxon>
        <taxon>Branchiopoda</taxon>
        <taxon>Diplostraca</taxon>
        <taxon>Cladocera</taxon>
        <taxon>Anomopoda</taxon>
        <taxon>Daphniidae</taxon>
        <taxon>Daphnia</taxon>
        <taxon>Daphnia similis group</taxon>
    </lineage>
</organism>
<proteinExistence type="predicted"/>
<feature type="compositionally biased region" description="Polar residues" evidence="3">
    <location>
        <begin position="981"/>
        <end position="995"/>
    </location>
</feature>
<dbReference type="GO" id="GO:0003676">
    <property type="term" value="F:nucleic acid binding"/>
    <property type="evidence" value="ECO:0007669"/>
    <property type="project" value="InterPro"/>
</dbReference>
<accession>A0AAD5LE63</accession>
<keyword evidence="2" id="KW-0479">Metal-binding</keyword>
<dbReference type="GO" id="GO:0042575">
    <property type="term" value="C:DNA polymerase complex"/>
    <property type="evidence" value="ECO:0007669"/>
    <property type="project" value="UniProtKB-ARBA"/>
</dbReference>
<dbReference type="PANTHER" id="PTHR37984:SF15">
    <property type="entry name" value="INTEGRASE CATALYTIC DOMAIN-CONTAINING PROTEIN"/>
    <property type="match status" value="1"/>
</dbReference>
<dbReference type="InterPro" id="IPR043502">
    <property type="entry name" value="DNA/RNA_pol_sf"/>
</dbReference>
<evidence type="ECO:0000256" key="1">
    <source>
        <dbReference type="ARBA" id="ARBA00012493"/>
    </source>
</evidence>
<dbReference type="SUPFAM" id="SSF56672">
    <property type="entry name" value="DNA/RNA polymerases"/>
    <property type="match status" value="1"/>
</dbReference>
<dbReference type="CDD" id="cd01647">
    <property type="entry name" value="RT_LTR"/>
    <property type="match status" value="1"/>
</dbReference>
<dbReference type="Gene3D" id="1.10.340.70">
    <property type="match status" value="1"/>
</dbReference>
<dbReference type="PROSITE" id="PS50158">
    <property type="entry name" value="ZF_CCHC"/>
    <property type="match status" value="1"/>
</dbReference>
<feature type="domain" description="CCHC-type" evidence="4">
    <location>
        <begin position="251"/>
        <end position="265"/>
    </location>
</feature>
<dbReference type="InterPro" id="IPR012337">
    <property type="entry name" value="RNaseH-like_sf"/>
</dbReference>
<dbReference type="Pfam" id="PF00665">
    <property type="entry name" value="rve"/>
    <property type="match status" value="1"/>
</dbReference>
<evidence type="ECO:0000259" key="4">
    <source>
        <dbReference type="PROSITE" id="PS50158"/>
    </source>
</evidence>
<gene>
    <name evidence="6" type="ORF">GHT06_011521</name>
</gene>
<dbReference type="EMBL" id="WJBH02000003">
    <property type="protein sequence ID" value="KAI9560573.1"/>
    <property type="molecule type" value="Genomic_DNA"/>
</dbReference>
<dbReference type="InterPro" id="IPR043128">
    <property type="entry name" value="Rev_trsase/Diguanyl_cyclase"/>
</dbReference>
<dbReference type="Gene3D" id="3.30.70.270">
    <property type="match status" value="1"/>
</dbReference>
<dbReference type="FunFam" id="3.30.420.10:FF:000032">
    <property type="entry name" value="Retrovirus-related Pol polyprotein from transposon 297-like Protein"/>
    <property type="match status" value="1"/>
</dbReference>
<comment type="caution">
    <text evidence="6">The sequence shown here is derived from an EMBL/GenBank/DDBJ whole genome shotgun (WGS) entry which is preliminary data.</text>
</comment>
<reference evidence="6 7" key="1">
    <citation type="submission" date="2022-05" db="EMBL/GenBank/DDBJ databases">
        <title>A multi-omics perspective on studying reproductive biology in Daphnia sinensis.</title>
        <authorList>
            <person name="Jia J."/>
        </authorList>
    </citation>
    <scope>NUCLEOTIDE SEQUENCE [LARGE SCALE GENOMIC DNA]</scope>
    <source>
        <strain evidence="6 7">WSL</strain>
    </source>
</reference>
<dbReference type="Gene3D" id="3.30.420.10">
    <property type="entry name" value="Ribonuclease H-like superfamily/Ribonuclease H"/>
    <property type="match status" value="1"/>
</dbReference>
<keyword evidence="7" id="KW-1185">Reference proteome</keyword>
<dbReference type="Pfam" id="PF17921">
    <property type="entry name" value="Integrase_H2C2"/>
    <property type="match status" value="1"/>
</dbReference>
<dbReference type="InterPro" id="IPR001584">
    <property type="entry name" value="Integrase_cat-core"/>
</dbReference>
<sequence>MLTLLRISASLHTLREEIPFPNDRSTTLVTLNLPWLKLSPGLLAVALSLSVVCHTQQIENSICLDFSCFYINSNYSITVSCFSAFILNPYHTIEEKKRNSGINPYCHVEITVVDPTMAEATKVDYLFGGLRPSLVEKLYPLQLKTGKEFLEVAKRFTDAKLLANRRNWLDAVLGAAATRTANVPIDFIRTHPKPAPTAADAELWKVIKELQGAVENLKSQANPPPKRPGNEKTITWGESEKIYRTNNGVLKCYCCNGTGHMARNCWEIPQSPRFRQKLYSGLSGPQKGASGPPASINIVSQLAETTAEASTKDEIKEQPILRLDFSNLIREEFTCGTRQVMAVVDTGEALKVISPELLRASQFVMLATMVTVSPALYAENFCVEPSGKLLQIKGVSVGPALLAAKVDVVPVANLTSTSVWIQKGTTLGVVSGYDGEVLSCGLTTEEEDPAMTSPPTMEEGDQRRTLTDNLKKQIHHSIPKDKPIHQAPYASAWKARAIVNEQVKILEEAGIIETSDSSWSAPVVLIRKKDGTWRFCVDYRKLNSVTLRDVYPLPRIADVLSRLEGAKFFSILDLQAGYHQIRRRLSQDCHCGRCVTRLFITADGLYQFKVFPFCLSGKLHDNADCLSRYPLPVTEDQEEDRCVAIGLVSSGRSMDFGREEEFVAEQRRVPRWRRLMDQLEAGRATLKNFCLSNGRLYLQTIKNGKQYRGLCVPRSFRERVVKAYHDDLMSEHMGVRRTLTKISNRFFWERLAIDVTNDVQSCPTGFLQCIQVARPFQKVRIDLLGPFPTSNTGNKIIIVAVDYLTKWVEIRAMPNGKADKVATFFVEQIVLRHGAPESIISDQGKCFIAELTQEVMKNLGSNHKTTSSYHPQANGLVERMNPTLAAMLSMYVGADHKDWDEALPYVCFTYNTARQESTGFSPFFFALRTNSEIVHVIKMKLFHDLVEREPNLDAESTEAVRETPLPNIPSPPVVINRETGTDSGNHVRQPKTASRQPRLPTRIQPARQAGRPDRYLALLLPYTICVLAFLGPVKVDTLFVRDTVVSNEKPGVAFGESFWTVITDLDIRLAEAVVQTLKVRLKEYSEMAVKCRATGNQQGASAAKKLDVKWRWFERELNQSENQLATFRDVIGSPSKQRRAVIDGGGSALKWLLGVATQADLAGLNTKITGLTRRKKEIVHLMDQQATLTQCRQQFKEWKGSEVAYLGENRWAFAAITAHEVVFSCPIGSSQGPPQSLLLPTFGIFEVPPGCTARTEDWVFPASLDGRLEASLNPLVAPTLTAVGFNVTTFKSMTGFQIQELIKKTTEEFQLTEPRYPFELLIMLLLLGLATTYVTYQIVELSGRMRAHEQLDVPDDHFLPHLEQMAEV</sequence>
<dbReference type="Gene3D" id="3.10.10.10">
    <property type="entry name" value="HIV Type 1 Reverse Transcriptase, subunit A, domain 1"/>
    <property type="match status" value="1"/>
</dbReference>
<dbReference type="Proteomes" id="UP000820818">
    <property type="component" value="Linkage Group LG3"/>
</dbReference>
<feature type="region of interest" description="Disordered" evidence="3">
    <location>
        <begin position="953"/>
        <end position="1001"/>
    </location>
</feature>
<dbReference type="InterPro" id="IPR041588">
    <property type="entry name" value="Integrase_H2C2"/>
</dbReference>
<dbReference type="InterPro" id="IPR050951">
    <property type="entry name" value="Retrovirus_Pol_polyprotein"/>
</dbReference>
<dbReference type="SUPFAM" id="SSF53098">
    <property type="entry name" value="Ribonuclease H-like"/>
    <property type="match status" value="1"/>
</dbReference>
<evidence type="ECO:0000313" key="6">
    <source>
        <dbReference type="EMBL" id="KAI9560573.1"/>
    </source>
</evidence>
<dbReference type="InterPro" id="IPR001878">
    <property type="entry name" value="Znf_CCHC"/>
</dbReference>
<dbReference type="GO" id="GO:0008270">
    <property type="term" value="F:zinc ion binding"/>
    <property type="evidence" value="ECO:0007669"/>
    <property type="project" value="UniProtKB-KW"/>
</dbReference>
<dbReference type="FunFam" id="1.10.340.70:FF:000001">
    <property type="entry name" value="Retrovirus-related Pol polyprotein from transposon gypsy-like Protein"/>
    <property type="match status" value="1"/>
</dbReference>
<evidence type="ECO:0000313" key="7">
    <source>
        <dbReference type="Proteomes" id="UP000820818"/>
    </source>
</evidence>
<feature type="domain" description="Integrase catalytic" evidence="5">
    <location>
        <begin position="771"/>
        <end position="930"/>
    </location>
</feature>
<dbReference type="GO" id="GO:0003964">
    <property type="term" value="F:RNA-directed DNA polymerase activity"/>
    <property type="evidence" value="ECO:0007669"/>
    <property type="project" value="UniProtKB-EC"/>
</dbReference>
<dbReference type="InterPro" id="IPR036397">
    <property type="entry name" value="RNaseH_sf"/>
</dbReference>
<dbReference type="PROSITE" id="PS50994">
    <property type="entry name" value="INTEGRASE"/>
    <property type="match status" value="1"/>
</dbReference>
<evidence type="ECO:0000256" key="2">
    <source>
        <dbReference type="PROSITE-ProRule" id="PRU00047"/>
    </source>
</evidence>
<keyword evidence="2" id="KW-0862">Zinc</keyword>
<dbReference type="EC" id="2.7.7.49" evidence="1"/>
<dbReference type="GO" id="GO:0015074">
    <property type="term" value="P:DNA integration"/>
    <property type="evidence" value="ECO:0007669"/>
    <property type="project" value="InterPro"/>
</dbReference>